<accession>A0AA89AUE6</accession>
<dbReference type="PANTHER" id="PTHR43200">
    <property type="entry name" value="PHOSPHATASE"/>
    <property type="match status" value="1"/>
</dbReference>
<evidence type="ECO:0000313" key="6">
    <source>
        <dbReference type="EMBL" id="KAK3014608.1"/>
    </source>
</evidence>
<dbReference type="PANTHER" id="PTHR43200:SF4">
    <property type="entry name" value="PAP-SPECIFIC PHOSPHATASE, MITOCHONDRIAL-RELATED"/>
    <property type="match status" value="1"/>
</dbReference>
<gene>
    <name evidence="6" type="ORF">RJ639_009841</name>
</gene>
<evidence type="ECO:0000256" key="3">
    <source>
        <dbReference type="ARBA" id="ARBA00022723"/>
    </source>
</evidence>
<dbReference type="Proteomes" id="UP001188597">
    <property type="component" value="Unassembled WGS sequence"/>
</dbReference>
<dbReference type="GO" id="GO:0008441">
    <property type="term" value="F:3'(2'),5'-bisphosphate nucleotidase activity"/>
    <property type="evidence" value="ECO:0007669"/>
    <property type="project" value="TreeGrafter"/>
</dbReference>
<comment type="cofactor">
    <cofactor evidence="1">
        <name>Mg(2+)</name>
        <dbReference type="ChEBI" id="CHEBI:18420"/>
    </cofactor>
</comment>
<keyword evidence="3" id="KW-0479">Metal-binding</keyword>
<comment type="similarity">
    <text evidence="2">Belongs to the inositol monophosphatase superfamily.</text>
</comment>
<sequence>VWDHAVGVICVHEAGGEYQETCVLITITAIAWTTLSMCVLKFLVTDWEGSQLDIAVDQSERRVIFPSGGILVTNSSLHTQIIGIISSSSSVA</sequence>
<protein>
    <submittedName>
        <fullName evidence="6">Uncharacterized protein</fullName>
    </submittedName>
</protein>
<dbReference type="EMBL" id="JAVXUP010001208">
    <property type="protein sequence ID" value="KAK3014608.1"/>
    <property type="molecule type" value="Genomic_DNA"/>
</dbReference>
<evidence type="ECO:0000313" key="7">
    <source>
        <dbReference type="Proteomes" id="UP001188597"/>
    </source>
</evidence>
<proteinExistence type="inferred from homology"/>
<keyword evidence="5" id="KW-0460">Magnesium</keyword>
<dbReference type="InterPro" id="IPR051090">
    <property type="entry name" value="Inositol_monoP_superfamily"/>
</dbReference>
<reference evidence="6" key="1">
    <citation type="submission" date="2022-12" db="EMBL/GenBank/DDBJ databases">
        <title>Draft genome assemblies for two species of Escallonia (Escalloniales).</title>
        <authorList>
            <person name="Chanderbali A."/>
            <person name="Dervinis C."/>
            <person name="Anghel I."/>
            <person name="Soltis D."/>
            <person name="Soltis P."/>
            <person name="Zapata F."/>
        </authorList>
    </citation>
    <scope>NUCLEOTIDE SEQUENCE</scope>
    <source>
        <strain evidence="6">UCBG64.0493</strain>
        <tissue evidence="6">Leaf</tissue>
    </source>
</reference>
<feature type="non-terminal residue" evidence="6">
    <location>
        <position position="92"/>
    </location>
</feature>
<evidence type="ECO:0000256" key="5">
    <source>
        <dbReference type="ARBA" id="ARBA00022842"/>
    </source>
</evidence>
<dbReference type="GO" id="GO:0000103">
    <property type="term" value="P:sulfate assimilation"/>
    <property type="evidence" value="ECO:0007669"/>
    <property type="project" value="TreeGrafter"/>
</dbReference>
<comment type="caution">
    <text evidence="6">The sequence shown here is derived from an EMBL/GenBank/DDBJ whole genome shotgun (WGS) entry which is preliminary data.</text>
</comment>
<evidence type="ECO:0000256" key="4">
    <source>
        <dbReference type="ARBA" id="ARBA00022801"/>
    </source>
</evidence>
<dbReference type="Gene3D" id="3.40.190.80">
    <property type="match status" value="1"/>
</dbReference>
<name>A0AA89AUE6_9ASTE</name>
<evidence type="ECO:0000256" key="2">
    <source>
        <dbReference type="ARBA" id="ARBA00009759"/>
    </source>
</evidence>
<dbReference type="AlphaFoldDB" id="A0AA89AUE6"/>
<dbReference type="GO" id="GO:0046872">
    <property type="term" value="F:metal ion binding"/>
    <property type="evidence" value="ECO:0007669"/>
    <property type="project" value="UniProtKB-KW"/>
</dbReference>
<keyword evidence="4" id="KW-0378">Hydrolase</keyword>
<keyword evidence="7" id="KW-1185">Reference proteome</keyword>
<organism evidence="6 7">
    <name type="scientific">Escallonia herrerae</name>
    <dbReference type="NCBI Taxonomy" id="1293975"/>
    <lineage>
        <taxon>Eukaryota</taxon>
        <taxon>Viridiplantae</taxon>
        <taxon>Streptophyta</taxon>
        <taxon>Embryophyta</taxon>
        <taxon>Tracheophyta</taxon>
        <taxon>Spermatophyta</taxon>
        <taxon>Magnoliopsida</taxon>
        <taxon>eudicotyledons</taxon>
        <taxon>Gunneridae</taxon>
        <taxon>Pentapetalae</taxon>
        <taxon>asterids</taxon>
        <taxon>campanulids</taxon>
        <taxon>Escalloniales</taxon>
        <taxon>Escalloniaceae</taxon>
        <taxon>Escallonia</taxon>
    </lineage>
</organism>
<evidence type="ECO:0000256" key="1">
    <source>
        <dbReference type="ARBA" id="ARBA00001946"/>
    </source>
</evidence>